<dbReference type="AlphaFoldDB" id="A0A8J6TCG6"/>
<dbReference type="EC" id="2.7.7.49" evidence="1"/>
<dbReference type="InterPro" id="IPR051083">
    <property type="entry name" value="GrpII_Intron_Splice-Mob/Def"/>
</dbReference>
<dbReference type="InterPro" id="IPR013597">
    <property type="entry name" value="Mat_intron_G2"/>
</dbReference>
<reference evidence="11 12" key="1">
    <citation type="submission" date="2020-08" db="EMBL/GenBank/DDBJ databases">
        <title>Bridging the membrane lipid divide: bacteria of the FCB group superphylum have the potential to synthesize archaeal ether lipids.</title>
        <authorList>
            <person name="Villanueva L."/>
            <person name="Von Meijenfeldt F.A.B."/>
            <person name="Westbye A.B."/>
            <person name="Yadav S."/>
            <person name="Hopmans E.C."/>
            <person name="Dutilh B.E."/>
            <person name="Sinninghe Damste J.S."/>
        </authorList>
    </citation>
    <scope>NUCLEOTIDE SEQUENCE [LARGE SCALE GENOMIC DNA]</scope>
    <source>
        <strain evidence="11">NIOZ-UU82</strain>
    </source>
</reference>
<dbReference type="Pfam" id="PF00078">
    <property type="entry name" value="RVT_1"/>
    <property type="match status" value="1"/>
</dbReference>
<evidence type="ECO:0000313" key="11">
    <source>
        <dbReference type="EMBL" id="MBC8200295.1"/>
    </source>
</evidence>
<dbReference type="SUPFAM" id="SSF56672">
    <property type="entry name" value="DNA/RNA polymerases"/>
    <property type="match status" value="1"/>
</dbReference>
<keyword evidence="6 11" id="KW-0695">RNA-directed DNA polymerase</keyword>
<comment type="catalytic activity">
    <reaction evidence="9">
        <text>DNA(n) + a 2'-deoxyribonucleoside 5'-triphosphate = DNA(n+1) + diphosphate</text>
        <dbReference type="Rhea" id="RHEA:22508"/>
        <dbReference type="Rhea" id="RHEA-COMP:17339"/>
        <dbReference type="Rhea" id="RHEA-COMP:17340"/>
        <dbReference type="ChEBI" id="CHEBI:33019"/>
        <dbReference type="ChEBI" id="CHEBI:61560"/>
        <dbReference type="ChEBI" id="CHEBI:173112"/>
        <dbReference type="EC" id="2.7.7.49"/>
    </reaction>
</comment>
<evidence type="ECO:0000256" key="7">
    <source>
        <dbReference type="ARBA" id="ARBA00023118"/>
    </source>
</evidence>
<dbReference type="GO" id="GO:0003723">
    <property type="term" value="F:RNA binding"/>
    <property type="evidence" value="ECO:0007669"/>
    <property type="project" value="InterPro"/>
</dbReference>
<dbReference type="NCBIfam" id="TIGR04416">
    <property type="entry name" value="group_II_RT_mat"/>
    <property type="match status" value="1"/>
</dbReference>
<dbReference type="InterPro" id="IPR043128">
    <property type="entry name" value="Rev_trsase/Diguanyl_cyclase"/>
</dbReference>
<comment type="caution">
    <text evidence="11">The sequence shown here is derived from an EMBL/GenBank/DDBJ whole genome shotgun (WGS) entry which is preliminary data.</text>
</comment>
<evidence type="ECO:0000256" key="2">
    <source>
        <dbReference type="ARBA" id="ARBA00022679"/>
    </source>
</evidence>
<gene>
    <name evidence="11" type="primary">ltrA</name>
    <name evidence="11" type="ORF">H8E80_09695</name>
</gene>
<evidence type="ECO:0000256" key="3">
    <source>
        <dbReference type="ARBA" id="ARBA00022695"/>
    </source>
</evidence>
<feature type="domain" description="Reverse transcriptase" evidence="10">
    <location>
        <begin position="71"/>
        <end position="299"/>
    </location>
</feature>
<dbReference type="PANTHER" id="PTHR34047">
    <property type="entry name" value="NUCLEAR INTRON MATURASE 1, MITOCHONDRIAL-RELATED"/>
    <property type="match status" value="1"/>
</dbReference>
<evidence type="ECO:0000256" key="9">
    <source>
        <dbReference type="ARBA" id="ARBA00048173"/>
    </source>
</evidence>
<dbReference type="Pfam" id="PF08388">
    <property type="entry name" value="GIIM"/>
    <property type="match status" value="1"/>
</dbReference>
<proteinExistence type="inferred from homology"/>
<keyword evidence="7" id="KW-0051">Antiviral defense</keyword>
<evidence type="ECO:0000256" key="6">
    <source>
        <dbReference type="ARBA" id="ARBA00022918"/>
    </source>
</evidence>
<evidence type="ECO:0000256" key="4">
    <source>
        <dbReference type="ARBA" id="ARBA00022723"/>
    </source>
</evidence>
<comment type="similarity">
    <text evidence="8">Belongs to the bacterial reverse transcriptase family.</text>
</comment>
<dbReference type="Proteomes" id="UP000603545">
    <property type="component" value="Unassembled WGS sequence"/>
</dbReference>
<accession>A0A8J6TCG6</accession>
<dbReference type="PANTHER" id="PTHR34047:SF8">
    <property type="entry name" value="PROTEIN YKFC"/>
    <property type="match status" value="1"/>
</dbReference>
<evidence type="ECO:0000256" key="5">
    <source>
        <dbReference type="ARBA" id="ARBA00022842"/>
    </source>
</evidence>
<dbReference type="InterPro" id="IPR000477">
    <property type="entry name" value="RT_dom"/>
</dbReference>
<dbReference type="EMBL" id="JACNLL010000089">
    <property type="protein sequence ID" value="MBC8200295.1"/>
    <property type="molecule type" value="Genomic_DNA"/>
</dbReference>
<dbReference type="InterPro" id="IPR043502">
    <property type="entry name" value="DNA/RNA_pol_sf"/>
</dbReference>
<dbReference type="GO" id="GO:0051607">
    <property type="term" value="P:defense response to virus"/>
    <property type="evidence" value="ECO:0007669"/>
    <property type="project" value="UniProtKB-KW"/>
</dbReference>
<keyword evidence="3 11" id="KW-0548">Nucleotidyltransferase</keyword>
<evidence type="ECO:0000259" key="10">
    <source>
        <dbReference type="PROSITE" id="PS50878"/>
    </source>
</evidence>
<evidence type="ECO:0000313" key="12">
    <source>
        <dbReference type="Proteomes" id="UP000603545"/>
    </source>
</evidence>
<dbReference type="InterPro" id="IPR000123">
    <property type="entry name" value="Reverse_transcriptase_msDNA"/>
</dbReference>
<keyword evidence="5" id="KW-0460">Magnesium</keyword>
<dbReference type="CDD" id="cd01651">
    <property type="entry name" value="RT_G2_intron"/>
    <property type="match status" value="1"/>
</dbReference>
<dbReference type="InterPro" id="IPR030931">
    <property type="entry name" value="Group_II_RT_mat"/>
</dbReference>
<keyword evidence="4" id="KW-0479">Metal-binding</keyword>
<organism evidence="11 12">
    <name type="scientific">Candidatus Desulfaltia bathyphila</name>
    <dbReference type="NCBI Taxonomy" id="2841697"/>
    <lineage>
        <taxon>Bacteria</taxon>
        <taxon>Pseudomonadati</taxon>
        <taxon>Thermodesulfobacteriota</taxon>
        <taxon>Desulfobacteria</taxon>
        <taxon>Desulfobacterales</taxon>
        <taxon>Desulfobacterales incertae sedis</taxon>
        <taxon>Candidatus Desulfaltia</taxon>
    </lineage>
</organism>
<dbReference type="PROSITE" id="PS50878">
    <property type="entry name" value="RT_POL"/>
    <property type="match status" value="1"/>
</dbReference>
<protein>
    <recommendedName>
        <fullName evidence="1">RNA-directed DNA polymerase</fullName>
        <ecNumber evidence="1">2.7.7.49</ecNumber>
    </recommendedName>
</protein>
<dbReference type="PRINTS" id="PR00866">
    <property type="entry name" value="RNADNAPOLMS"/>
</dbReference>
<name>A0A8J6TCG6_9BACT</name>
<keyword evidence="2 11" id="KW-0808">Transferase</keyword>
<evidence type="ECO:0000256" key="8">
    <source>
        <dbReference type="ARBA" id="ARBA00034120"/>
    </source>
</evidence>
<sequence>MSSHDMKNPNGGVNMRHVIELPDPNSNLLEPALSRDNMHLAWKRVKSNKGAPGVDGISIKEFPDITRDKWESIRESLMEGTYEPSPVLRVEIPKPTGGTRPLGIPTVLDRLIQQAIARVLTPVFDPEFSDVSYGFRPGRSAHDAVFKVREYIRQGYRIAVDMDLSKFFDTVNHDVLMHKVARKVHDKRLLRLIGKYLRAGVKVNGRLQNTRMGVPQGGPLSPLLANILLDDLDKELEKRGHKFVRYADDFIVLVKSQRAGERVMCSVQRFLERRLKLKVNAGKSSVSPTDRITFLGFTFKGTKIRWSDKAFREFIRQVKRLTGRSWFVSMDYRFKKLTQYIRGWMNYFGISEYYRPIPELDHWLRRRVRMCYWKQWRLCRTKVRNLLSIGVSLKAAISVGMSRKGPWHLARTLATQAGMTNQWLKKQGLISIKELWVNIHYPATAR</sequence>
<dbReference type="GO" id="GO:0003964">
    <property type="term" value="F:RNA-directed DNA polymerase activity"/>
    <property type="evidence" value="ECO:0007669"/>
    <property type="project" value="UniProtKB-KW"/>
</dbReference>
<evidence type="ECO:0000256" key="1">
    <source>
        <dbReference type="ARBA" id="ARBA00012493"/>
    </source>
</evidence>
<dbReference type="Gene3D" id="3.30.70.270">
    <property type="match status" value="1"/>
</dbReference>
<dbReference type="GO" id="GO:0046872">
    <property type="term" value="F:metal ion binding"/>
    <property type="evidence" value="ECO:0007669"/>
    <property type="project" value="UniProtKB-KW"/>
</dbReference>